<reference evidence="1" key="1">
    <citation type="journal article" date="2022" name="bioRxiv">
        <title>Sequencing and chromosome-scale assembly of the giantPleurodeles waltlgenome.</title>
        <authorList>
            <person name="Brown T."/>
            <person name="Elewa A."/>
            <person name="Iarovenko S."/>
            <person name="Subramanian E."/>
            <person name="Araus A.J."/>
            <person name="Petzold A."/>
            <person name="Susuki M."/>
            <person name="Suzuki K.-i.T."/>
            <person name="Hayashi T."/>
            <person name="Toyoda A."/>
            <person name="Oliveira C."/>
            <person name="Osipova E."/>
            <person name="Leigh N.D."/>
            <person name="Simon A."/>
            <person name="Yun M.H."/>
        </authorList>
    </citation>
    <scope>NUCLEOTIDE SEQUENCE</scope>
    <source>
        <strain evidence="1">20211129_DDA</strain>
        <tissue evidence="1">Liver</tissue>
    </source>
</reference>
<organism evidence="1 2">
    <name type="scientific">Pleurodeles waltl</name>
    <name type="common">Iberian ribbed newt</name>
    <dbReference type="NCBI Taxonomy" id="8319"/>
    <lineage>
        <taxon>Eukaryota</taxon>
        <taxon>Metazoa</taxon>
        <taxon>Chordata</taxon>
        <taxon>Craniata</taxon>
        <taxon>Vertebrata</taxon>
        <taxon>Euteleostomi</taxon>
        <taxon>Amphibia</taxon>
        <taxon>Batrachia</taxon>
        <taxon>Caudata</taxon>
        <taxon>Salamandroidea</taxon>
        <taxon>Salamandridae</taxon>
        <taxon>Pleurodelinae</taxon>
        <taxon>Pleurodeles</taxon>
    </lineage>
</organism>
<comment type="caution">
    <text evidence="1">The sequence shown here is derived from an EMBL/GenBank/DDBJ whole genome shotgun (WGS) entry which is preliminary data.</text>
</comment>
<accession>A0AAV7SRY3</accession>
<dbReference type="AlphaFoldDB" id="A0AAV7SRY3"/>
<gene>
    <name evidence="1" type="ORF">NDU88_007257</name>
</gene>
<proteinExistence type="predicted"/>
<name>A0AAV7SRY3_PLEWA</name>
<keyword evidence="2" id="KW-1185">Reference proteome</keyword>
<dbReference type="Proteomes" id="UP001066276">
    <property type="component" value="Chromosome 4_2"/>
</dbReference>
<sequence length="78" mass="8707">MAPRSILPRSLYSAERIRCLPGPCDLRLREAVARLPEVYTAPAEADIRLGVRSFVLRRPFSSVGKPRPSKSGIFKLTI</sequence>
<evidence type="ECO:0000313" key="1">
    <source>
        <dbReference type="EMBL" id="KAJ1166861.1"/>
    </source>
</evidence>
<protein>
    <submittedName>
        <fullName evidence="1">Uncharacterized protein</fullName>
    </submittedName>
</protein>
<dbReference type="EMBL" id="JANPWB010000008">
    <property type="protein sequence ID" value="KAJ1166861.1"/>
    <property type="molecule type" value="Genomic_DNA"/>
</dbReference>
<evidence type="ECO:0000313" key="2">
    <source>
        <dbReference type="Proteomes" id="UP001066276"/>
    </source>
</evidence>